<evidence type="ECO:0000313" key="9">
    <source>
        <dbReference type="EMBL" id="KAG8172270.1"/>
    </source>
</evidence>
<comment type="caution">
    <text evidence="9">The sequence shown here is derived from an EMBL/GenBank/DDBJ whole genome shotgun (WGS) entry which is preliminary data.</text>
</comment>
<dbReference type="GO" id="GO:0000139">
    <property type="term" value="C:Golgi membrane"/>
    <property type="evidence" value="ECO:0007669"/>
    <property type="project" value="TreeGrafter"/>
</dbReference>
<keyword evidence="3" id="KW-0813">Transport</keyword>
<evidence type="ECO:0000256" key="1">
    <source>
        <dbReference type="ARBA" id="ARBA00004141"/>
    </source>
</evidence>
<reference evidence="9 10" key="1">
    <citation type="journal article" date="2022" name="Nat. Ecol. Evol.">
        <title>A masculinizing supergene underlies an exaggerated male reproductive morph in a spider.</title>
        <authorList>
            <person name="Hendrickx F."/>
            <person name="De Corte Z."/>
            <person name="Sonet G."/>
            <person name="Van Belleghem S.M."/>
            <person name="Kostlbacher S."/>
            <person name="Vangestel C."/>
        </authorList>
    </citation>
    <scope>NUCLEOTIDE SEQUENCE [LARGE SCALE GENOMIC DNA]</scope>
    <source>
        <strain evidence="9">W744_W776</strain>
    </source>
</reference>
<evidence type="ECO:0000256" key="4">
    <source>
        <dbReference type="ARBA" id="ARBA00022692"/>
    </source>
</evidence>
<evidence type="ECO:0000256" key="3">
    <source>
        <dbReference type="ARBA" id="ARBA00022448"/>
    </source>
</evidence>
<gene>
    <name evidence="9" type="ORF">JTE90_025659</name>
</gene>
<comment type="subcellular location">
    <subcellularLocation>
        <location evidence="1">Membrane</location>
        <topology evidence="1">Multi-pass membrane protein</topology>
    </subcellularLocation>
</comment>
<dbReference type="InterPro" id="IPR013657">
    <property type="entry name" value="SCL35B1-4/HUT1"/>
</dbReference>
<dbReference type="AlphaFoldDB" id="A0AAV6TKH2"/>
<dbReference type="Proteomes" id="UP000827092">
    <property type="component" value="Unassembled WGS sequence"/>
</dbReference>
<dbReference type="PANTHER" id="PTHR10778:SF13">
    <property type="entry name" value="ADENOSINE 3'-PHOSPHO 5'-PHOSPHOSULFATE TRANSPORTER 1"/>
    <property type="match status" value="1"/>
</dbReference>
<evidence type="ECO:0000256" key="6">
    <source>
        <dbReference type="ARBA" id="ARBA00023136"/>
    </source>
</evidence>
<evidence type="ECO:0000256" key="2">
    <source>
        <dbReference type="ARBA" id="ARBA00010694"/>
    </source>
</evidence>
<keyword evidence="10" id="KW-1185">Reference proteome</keyword>
<evidence type="ECO:0000313" key="10">
    <source>
        <dbReference type="Proteomes" id="UP000827092"/>
    </source>
</evidence>
<sequence length="67" mass="7566">MSSWFQYEALKYVSFPTQVLSKASKIIPVMIMSKIISKKSYKYHEYATAVVISIGTGIFLLSGEKVK</sequence>
<evidence type="ECO:0000256" key="7">
    <source>
        <dbReference type="ARBA" id="ARBA00039668"/>
    </source>
</evidence>
<name>A0AAV6TKH2_9ARAC</name>
<proteinExistence type="inferred from homology"/>
<keyword evidence="4 8" id="KW-0812">Transmembrane</keyword>
<dbReference type="Pfam" id="PF08449">
    <property type="entry name" value="UAA"/>
    <property type="match status" value="1"/>
</dbReference>
<evidence type="ECO:0000256" key="5">
    <source>
        <dbReference type="ARBA" id="ARBA00022989"/>
    </source>
</evidence>
<feature type="transmembrane region" description="Helical" evidence="8">
    <location>
        <begin position="43"/>
        <end position="62"/>
    </location>
</feature>
<dbReference type="EMBL" id="JAFNEN010002901">
    <property type="protein sequence ID" value="KAG8172270.1"/>
    <property type="molecule type" value="Genomic_DNA"/>
</dbReference>
<dbReference type="GO" id="GO:0046964">
    <property type="term" value="F:3'-phosphoadenosine 5'-phosphosulfate transmembrane transporter activity"/>
    <property type="evidence" value="ECO:0007669"/>
    <property type="project" value="TreeGrafter"/>
</dbReference>
<keyword evidence="6 8" id="KW-0472">Membrane</keyword>
<organism evidence="9 10">
    <name type="scientific">Oedothorax gibbosus</name>
    <dbReference type="NCBI Taxonomy" id="931172"/>
    <lineage>
        <taxon>Eukaryota</taxon>
        <taxon>Metazoa</taxon>
        <taxon>Ecdysozoa</taxon>
        <taxon>Arthropoda</taxon>
        <taxon>Chelicerata</taxon>
        <taxon>Arachnida</taxon>
        <taxon>Araneae</taxon>
        <taxon>Araneomorphae</taxon>
        <taxon>Entelegynae</taxon>
        <taxon>Araneoidea</taxon>
        <taxon>Linyphiidae</taxon>
        <taxon>Erigoninae</taxon>
        <taxon>Oedothorax</taxon>
    </lineage>
</organism>
<dbReference type="PANTHER" id="PTHR10778">
    <property type="entry name" value="SOLUTE CARRIER FAMILY 35 MEMBER B"/>
    <property type="match status" value="1"/>
</dbReference>
<keyword evidence="5 8" id="KW-1133">Transmembrane helix</keyword>
<protein>
    <recommendedName>
        <fullName evidence="7">Adenosine 3'-phospho 5'-phosphosulfate transporter 1</fullName>
    </recommendedName>
</protein>
<dbReference type="GO" id="GO:0005789">
    <property type="term" value="C:endoplasmic reticulum membrane"/>
    <property type="evidence" value="ECO:0007669"/>
    <property type="project" value="TreeGrafter"/>
</dbReference>
<evidence type="ECO:0000256" key="8">
    <source>
        <dbReference type="SAM" id="Phobius"/>
    </source>
</evidence>
<comment type="similarity">
    <text evidence="2">Belongs to the nucleotide-sugar transporter family. SLC35B subfamily.</text>
</comment>
<accession>A0AAV6TKH2</accession>